<feature type="transmembrane region" description="Helical" evidence="6">
    <location>
        <begin position="716"/>
        <end position="738"/>
    </location>
</feature>
<feature type="transmembrane region" description="Helical" evidence="6">
    <location>
        <begin position="784"/>
        <end position="802"/>
    </location>
</feature>
<feature type="transmembrane region" description="Helical" evidence="6">
    <location>
        <begin position="259"/>
        <end position="278"/>
    </location>
</feature>
<accession>A0A7G1G5W8</accession>
<feature type="transmembrane region" description="Helical" evidence="6">
    <location>
        <begin position="15"/>
        <end position="35"/>
    </location>
</feature>
<protein>
    <submittedName>
        <fullName evidence="8">RND transporter</fullName>
    </submittedName>
</protein>
<keyword evidence="5 6" id="KW-0472">Membrane</keyword>
<dbReference type="RefSeq" id="WP_190614143.1">
    <property type="nucleotide sequence ID" value="NZ_AP018712.1"/>
</dbReference>
<dbReference type="SUPFAM" id="SSF82866">
    <property type="entry name" value="Multidrug efflux transporter AcrB transmembrane domain"/>
    <property type="match status" value="2"/>
</dbReference>
<feature type="transmembrane region" description="Helical" evidence="6">
    <location>
        <begin position="385"/>
        <end position="411"/>
    </location>
</feature>
<keyword evidence="4 6" id="KW-1133">Transmembrane helix</keyword>
<dbReference type="EMBL" id="AP018712">
    <property type="protein sequence ID" value="BBE31545.1"/>
    <property type="molecule type" value="Genomic_DNA"/>
</dbReference>
<dbReference type="GO" id="GO:0022857">
    <property type="term" value="F:transmembrane transporter activity"/>
    <property type="evidence" value="ECO:0007669"/>
    <property type="project" value="InterPro"/>
</dbReference>
<dbReference type="AlphaFoldDB" id="A0A7G1G5W8"/>
<dbReference type="InterPro" id="IPR001036">
    <property type="entry name" value="Acrflvin-R"/>
</dbReference>
<dbReference type="PRINTS" id="PR00702">
    <property type="entry name" value="ACRIFLAVINRP"/>
</dbReference>
<evidence type="ECO:0000256" key="6">
    <source>
        <dbReference type="SAM" id="Phobius"/>
    </source>
</evidence>
<evidence type="ECO:0000256" key="3">
    <source>
        <dbReference type="ARBA" id="ARBA00022692"/>
    </source>
</evidence>
<gene>
    <name evidence="8" type="ORF">OSSY52_16860</name>
</gene>
<keyword evidence="9" id="KW-1185">Reference proteome</keyword>
<feature type="transmembrane region" description="Helical" evidence="6">
    <location>
        <begin position="285"/>
        <end position="306"/>
    </location>
</feature>
<evidence type="ECO:0000259" key="7">
    <source>
        <dbReference type="PROSITE" id="PS50156"/>
    </source>
</evidence>
<organism evidence="8 9">
    <name type="scientific">Tepiditoga spiralis</name>
    <dbReference type="NCBI Taxonomy" id="2108365"/>
    <lineage>
        <taxon>Bacteria</taxon>
        <taxon>Thermotogati</taxon>
        <taxon>Thermotogota</taxon>
        <taxon>Thermotogae</taxon>
        <taxon>Petrotogales</taxon>
        <taxon>Petrotogaceae</taxon>
        <taxon>Tepiditoga</taxon>
    </lineage>
</organism>
<sequence>MNKFANFIIKNHKRIILVSIVLTVVMSFFITKLIIKPGMIDLLPANNSYVKVYNKASKTFNGIDSIIVGINGNEKDIINYINNVSEKIKTLEDTDNVISKMPLEFISKNLILFSNDLEQEYLKQILTSDSLVSFFHALNKSFEEPKKGYKIDNQSKKQFKSIIKNLTVLLNSINENKNIEKNTKNFLLGSEYMISNDGKMGIFIINPSIDSNDIFKIVNFVNTVEKIIKENALKYNVKADITGTYVISRDEMETSDRDMAVSTIVSLILILIIFILGFKIFRYTILSVVPLLIGILWSLGLTYFLIGSLNIMTMMMASILMGLGIDYSIHIISIFLEYRNEGYNIEDSIRQIYLKSVRGIISGSVTTAIGFGLFAFSSFPAFKEFGIVLSLGIISILIASILILPSLLMIYGNKFKQSKSYNININIKKIRLPALIITIVLLVLSFYKIGNVSFETNMMKIEAKGLKSLELNQKLIEKFELSSDNTIFINDSLEDARRLKKQLTKLETVSMIDSIVDYIPEKTLQNSRLNYSKAIKNYNSQIEKIDISKLRKELSLLNVNLLKSSLALRALKENKLADSLLNLMKSNIVNKISKQSSLTLLNAEKKINSVLFNIKNNLNTKNFITINSIPENIKENYYNNGLYLTTVYPSGDIWKYDFQKKYFNDLNKIKDKEVSGTGLIFLKVIELSGKEGGKILIATIIAIYFVLLLDLRNFKYSIIATLPMILSVIILLGIMGWFNIKFNVVNIIAFPLIIGIGVDDGIHLIHRYKIEKSLSKALKSTGKAITLTTLTTVAAFGSFMLAKYRGFVGLGLIFTIGITLSYLITIFTVTSIISYIDKVGE</sequence>
<name>A0A7G1G5W8_9BACT</name>
<evidence type="ECO:0000256" key="4">
    <source>
        <dbReference type="ARBA" id="ARBA00022989"/>
    </source>
</evidence>
<comment type="subcellular location">
    <subcellularLocation>
        <location evidence="1">Cell membrane</location>
        <topology evidence="1">Multi-pass membrane protein</topology>
    </subcellularLocation>
</comment>
<dbReference type="InterPro" id="IPR000731">
    <property type="entry name" value="SSD"/>
</dbReference>
<dbReference type="Pfam" id="PF03176">
    <property type="entry name" value="MMPL"/>
    <property type="match status" value="2"/>
</dbReference>
<dbReference type="InterPro" id="IPR050545">
    <property type="entry name" value="Mycobact_MmpL"/>
</dbReference>
<feature type="transmembrane region" description="Helical" evidence="6">
    <location>
        <begin position="692"/>
        <end position="709"/>
    </location>
</feature>
<dbReference type="Gene3D" id="1.20.1640.10">
    <property type="entry name" value="Multidrug efflux transporter AcrB transmembrane domain"/>
    <property type="match status" value="2"/>
</dbReference>
<feature type="transmembrane region" description="Helical" evidence="6">
    <location>
        <begin position="744"/>
        <end position="764"/>
    </location>
</feature>
<feature type="transmembrane region" description="Helical" evidence="6">
    <location>
        <begin position="357"/>
        <end position="379"/>
    </location>
</feature>
<dbReference type="KEGG" id="ocy:OSSY52_16860"/>
<dbReference type="PANTHER" id="PTHR33406">
    <property type="entry name" value="MEMBRANE PROTEIN MJ1562-RELATED"/>
    <property type="match status" value="1"/>
</dbReference>
<feature type="transmembrane region" description="Helical" evidence="6">
    <location>
        <begin position="432"/>
        <end position="450"/>
    </location>
</feature>
<keyword evidence="3 6" id="KW-0812">Transmembrane</keyword>
<evidence type="ECO:0000256" key="2">
    <source>
        <dbReference type="ARBA" id="ARBA00022475"/>
    </source>
</evidence>
<evidence type="ECO:0000256" key="5">
    <source>
        <dbReference type="ARBA" id="ARBA00023136"/>
    </source>
</evidence>
<dbReference type="FunCoup" id="A0A7G1G5W8">
    <property type="interactions" value="53"/>
</dbReference>
<feature type="domain" description="SSD" evidence="7">
    <location>
        <begin position="717"/>
        <end position="835"/>
    </location>
</feature>
<evidence type="ECO:0000313" key="9">
    <source>
        <dbReference type="Proteomes" id="UP000516361"/>
    </source>
</evidence>
<proteinExistence type="predicted"/>
<feature type="domain" description="SSD" evidence="7">
    <location>
        <begin position="283"/>
        <end position="410"/>
    </location>
</feature>
<dbReference type="InterPro" id="IPR004869">
    <property type="entry name" value="MMPL_dom"/>
</dbReference>
<dbReference type="PROSITE" id="PS50156">
    <property type="entry name" value="SSD"/>
    <property type="match status" value="2"/>
</dbReference>
<dbReference type="Proteomes" id="UP000516361">
    <property type="component" value="Chromosome"/>
</dbReference>
<evidence type="ECO:0000313" key="8">
    <source>
        <dbReference type="EMBL" id="BBE31545.1"/>
    </source>
</evidence>
<dbReference type="InParanoid" id="A0A7G1G5W8"/>
<dbReference type="GO" id="GO:0005886">
    <property type="term" value="C:plasma membrane"/>
    <property type="evidence" value="ECO:0007669"/>
    <property type="project" value="UniProtKB-SubCell"/>
</dbReference>
<dbReference type="PANTHER" id="PTHR33406:SF13">
    <property type="entry name" value="MEMBRANE PROTEIN YDFJ"/>
    <property type="match status" value="1"/>
</dbReference>
<evidence type="ECO:0000256" key="1">
    <source>
        <dbReference type="ARBA" id="ARBA00004651"/>
    </source>
</evidence>
<reference evidence="8 9" key="1">
    <citation type="submission" date="2018-06" db="EMBL/GenBank/DDBJ databases">
        <title>Genome sequencing of Oceanotoga sp. sy52.</title>
        <authorList>
            <person name="Mori K."/>
        </authorList>
    </citation>
    <scope>NUCLEOTIDE SEQUENCE [LARGE SCALE GENOMIC DNA]</scope>
    <source>
        <strain evidence="9">sy52</strain>
    </source>
</reference>
<feature type="transmembrane region" description="Helical" evidence="6">
    <location>
        <begin position="808"/>
        <end position="836"/>
    </location>
</feature>
<keyword evidence="2" id="KW-1003">Cell membrane</keyword>
<feature type="transmembrane region" description="Helical" evidence="6">
    <location>
        <begin position="312"/>
        <end position="336"/>
    </location>
</feature>